<dbReference type="PANTHER" id="PTHR28567:SF4">
    <property type="entry name" value="PROTEIN FAM53C"/>
    <property type="match status" value="1"/>
</dbReference>
<gene>
    <name evidence="3" type="ORF">CesoFtcFv8_010259</name>
</gene>
<evidence type="ECO:0000256" key="1">
    <source>
        <dbReference type="ARBA" id="ARBA00010984"/>
    </source>
</evidence>
<feature type="compositionally biased region" description="Acidic residues" evidence="2">
    <location>
        <begin position="180"/>
        <end position="190"/>
    </location>
</feature>
<sequence>MVTLITEQLRKQSLEEPYYKAFSFNVNMSLPAVGSSPTVSWSACRSSQEIGSTTQLSSKANSLDDSCGLDSGELLQRPESIQACSTPSSSRRDLHPALPRCHSQPCDMRKPRLKRRHDPDVLPCPRPGLDFSKMTQIGNHKNPVCGTGGCIVPVSSHAEQRSSFSSAEFLGRASIGPLSESEEEEEEEEDERKRTSIDEGQNMFFERDCTELDLTLIEEN</sequence>
<reference evidence="3 4" key="1">
    <citation type="journal article" date="2023" name="Mol. Biol. Evol.">
        <title>Genomics of Secondarily Temperate Adaptation in the Only Non-Antarctic Icefish.</title>
        <authorList>
            <person name="Rivera-Colon A.G."/>
            <person name="Rayamajhi N."/>
            <person name="Minhas B.F."/>
            <person name="Madrigal G."/>
            <person name="Bilyk K.T."/>
            <person name="Yoon V."/>
            <person name="Hune M."/>
            <person name="Gregory S."/>
            <person name="Cheng C.H.C."/>
            <person name="Catchen J.M."/>
        </authorList>
    </citation>
    <scope>NUCLEOTIDE SEQUENCE [LARGE SCALE GENOMIC DNA]</scope>
    <source>
        <strain evidence="3">JC2023a</strain>
    </source>
</reference>
<dbReference type="AlphaFoldDB" id="A0AAN8GZY8"/>
<accession>A0AAN8GZY8</accession>
<dbReference type="GO" id="GO:0005634">
    <property type="term" value="C:nucleus"/>
    <property type="evidence" value="ECO:0007669"/>
    <property type="project" value="TreeGrafter"/>
</dbReference>
<dbReference type="EMBL" id="JAULUE010002053">
    <property type="protein sequence ID" value="KAK5897173.1"/>
    <property type="molecule type" value="Genomic_DNA"/>
</dbReference>
<evidence type="ECO:0000256" key="2">
    <source>
        <dbReference type="SAM" id="MobiDB-lite"/>
    </source>
</evidence>
<organism evidence="3 4">
    <name type="scientific">Champsocephalus esox</name>
    <name type="common">pike icefish</name>
    <dbReference type="NCBI Taxonomy" id="159716"/>
    <lineage>
        <taxon>Eukaryota</taxon>
        <taxon>Metazoa</taxon>
        <taxon>Chordata</taxon>
        <taxon>Craniata</taxon>
        <taxon>Vertebrata</taxon>
        <taxon>Euteleostomi</taxon>
        <taxon>Actinopterygii</taxon>
        <taxon>Neopterygii</taxon>
        <taxon>Teleostei</taxon>
        <taxon>Neoteleostei</taxon>
        <taxon>Acanthomorphata</taxon>
        <taxon>Eupercaria</taxon>
        <taxon>Perciformes</taxon>
        <taxon>Notothenioidei</taxon>
        <taxon>Channichthyidae</taxon>
        <taxon>Champsocephalus</taxon>
    </lineage>
</organism>
<evidence type="ECO:0008006" key="5">
    <source>
        <dbReference type="Google" id="ProtNLM"/>
    </source>
</evidence>
<name>A0AAN8GZY8_9TELE</name>
<dbReference type="InterPro" id="IPR029356">
    <property type="entry name" value="FAM53"/>
</dbReference>
<dbReference type="GO" id="GO:0006606">
    <property type="term" value="P:protein import into nucleus"/>
    <property type="evidence" value="ECO:0007669"/>
    <property type="project" value="TreeGrafter"/>
</dbReference>
<dbReference type="Pfam" id="PF15242">
    <property type="entry name" value="FAM53"/>
    <property type="match status" value="1"/>
</dbReference>
<dbReference type="PANTHER" id="PTHR28567">
    <property type="entry name" value="PROTEIN FAM53A-LIKE ISOFORM X1"/>
    <property type="match status" value="1"/>
</dbReference>
<protein>
    <recommendedName>
        <fullName evidence="5">Family with sequence similarity 53 member C</fullName>
    </recommendedName>
</protein>
<evidence type="ECO:0000313" key="4">
    <source>
        <dbReference type="Proteomes" id="UP001335648"/>
    </source>
</evidence>
<comment type="caution">
    <text evidence="3">The sequence shown here is derived from an EMBL/GenBank/DDBJ whole genome shotgun (WGS) entry which is preliminary data.</text>
</comment>
<dbReference type="Proteomes" id="UP001335648">
    <property type="component" value="Unassembled WGS sequence"/>
</dbReference>
<evidence type="ECO:0000313" key="3">
    <source>
        <dbReference type="EMBL" id="KAK5897173.1"/>
    </source>
</evidence>
<keyword evidence="4" id="KW-1185">Reference proteome</keyword>
<proteinExistence type="inferred from homology"/>
<feature type="region of interest" description="Disordered" evidence="2">
    <location>
        <begin position="163"/>
        <end position="204"/>
    </location>
</feature>
<comment type="similarity">
    <text evidence="1">Belongs to the FAM53 family.</text>
</comment>